<protein>
    <submittedName>
        <fullName evidence="1">Uncharacterized protein</fullName>
    </submittedName>
</protein>
<evidence type="ECO:0000313" key="1">
    <source>
        <dbReference type="EMBL" id="NRT90294.1"/>
    </source>
</evidence>
<comment type="caution">
    <text evidence="1">The sequence shown here is derived from an EMBL/GenBank/DDBJ whole genome shotgun (WGS) entry which is preliminary data.</text>
</comment>
<dbReference type="EMBL" id="JABSWW010000001">
    <property type="protein sequence ID" value="NRT90294.1"/>
    <property type="molecule type" value="Genomic_DNA"/>
</dbReference>
<evidence type="ECO:0000313" key="2">
    <source>
        <dbReference type="Proteomes" id="UP001193748"/>
    </source>
</evidence>
<organism evidence="1 2">
    <name type="scientific">Clostridium beijerinckii</name>
    <name type="common">Clostridium MP</name>
    <dbReference type="NCBI Taxonomy" id="1520"/>
    <lineage>
        <taxon>Bacteria</taxon>
        <taxon>Bacillati</taxon>
        <taxon>Bacillota</taxon>
        <taxon>Clostridia</taxon>
        <taxon>Eubacteriales</taxon>
        <taxon>Clostridiaceae</taxon>
        <taxon>Clostridium</taxon>
    </lineage>
</organism>
<dbReference type="AlphaFoldDB" id="A0AAX0B753"/>
<sequence length="42" mass="4950">MKTTFWDVIFKLKTVYSINLYYKIEDLDGGFIVSIFTNIKIA</sequence>
<proteinExistence type="predicted"/>
<name>A0AAX0B753_CLOBE</name>
<accession>A0AAX0B753</accession>
<reference evidence="1" key="1">
    <citation type="submission" date="2020-05" db="EMBL/GenBank/DDBJ databases">
        <authorList>
            <person name="Brown S."/>
            <person name="Huntemann M."/>
            <person name="Clum A."/>
            <person name="Spunde A."/>
            <person name="Palaniappan K."/>
            <person name="Ritter S."/>
            <person name="Mikhailova N."/>
            <person name="Chen I.-M."/>
            <person name="Stamatis D."/>
            <person name="Reddy T."/>
            <person name="O'Malley R."/>
            <person name="Daum C."/>
            <person name="Shapiro N."/>
            <person name="Ivanova N."/>
            <person name="Kyrpides N."/>
            <person name="Woyke T."/>
        </authorList>
    </citation>
    <scope>NUCLEOTIDE SEQUENCE</scope>
    <source>
        <strain evidence="1">DJ080</strain>
    </source>
</reference>
<gene>
    <name evidence="1" type="ORF">B0H41_003973</name>
</gene>
<reference evidence="1" key="2">
    <citation type="journal article" date="2022" name="Nat. Biotechnol.">
        <title>Carbon-negative production of acetone and isopropanol by gas fermentation at industrial pilot scale.</title>
        <authorList>
            <person name="Liew F.E."/>
            <person name="Nogle R."/>
            <person name="Abdalla T."/>
            <person name="Rasor B.J."/>
            <person name="Canter C."/>
            <person name="Jensen R.O."/>
            <person name="Wang L."/>
            <person name="Strutz J."/>
            <person name="Chirania P."/>
            <person name="De Tissera S."/>
            <person name="Mueller A.P."/>
            <person name="Ruan Z."/>
            <person name="Gao A."/>
            <person name="Tran L."/>
            <person name="Engle N.L."/>
            <person name="Bromley J.C."/>
            <person name="Daniell J."/>
            <person name="Conrado R."/>
            <person name="Tschaplinski T.J."/>
            <person name="Giannone R.J."/>
            <person name="Hettich R.L."/>
            <person name="Karim A.S."/>
            <person name="Simpson S.D."/>
            <person name="Brown S.D."/>
            <person name="Leang C."/>
            <person name="Jewett M.C."/>
            <person name="Kopke M."/>
        </authorList>
    </citation>
    <scope>NUCLEOTIDE SEQUENCE</scope>
    <source>
        <strain evidence="1">DJ080</strain>
    </source>
</reference>
<dbReference type="Proteomes" id="UP001193748">
    <property type="component" value="Unassembled WGS sequence"/>
</dbReference>